<sequence length="202" mass="22157">MTRSGGGAEREGTPTPQPRTTRSGGGGRGGKGKGKGRESQNALIDGVAKWAVDGRKTLLEGSGGAAWENMVETWWKHEKLASFEGPAKGLLPSRRPAQVTTWIGQGREGEPNPPIVDAYAFASTWWSWWCAINPEWQKRVGFRMERSGEGDWGSTGATGPNGFLNVMICLRWWRDALRDDLRGWDEAVADVDWALKGITSKD</sequence>
<proteinExistence type="predicted"/>
<feature type="region of interest" description="Disordered" evidence="1">
    <location>
        <begin position="1"/>
        <end position="40"/>
    </location>
</feature>
<keyword evidence="3" id="KW-1185">Reference proteome</keyword>
<name>A0AAD6S6R3_9AGAR</name>
<dbReference type="Proteomes" id="UP001218188">
    <property type="component" value="Unassembled WGS sequence"/>
</dbReference>
<accession>A0AAD6S6R3</accession>
<dbReference type="AlphaFoldDB" id="A0AAD6S6R3"/>
<gene>
    <name evidence="2" type="ORF">C8F04DRAFT_972118</name>
</gene>
<reference evidence="2" key="1">
    <citation type="submission" date="2023-03" db="EMBL/GenBank/DDBJ databases">
        <title>Massive genome expansion in bonnet fungi (Mycena s.s.) driven by repeated elements and novel gene families across ecological guilds.</title>
        <authorList>
            <consortium name="Lawrence Berkeley National Laboratory"/>
            <person name="Harder C.B."/>
            <person name="Miyauchi S."/>
            <person name="Viragh M."/>
            <person name="Kuo A."/>
            <person name="Thoen E."/>
            <person name="Andreopoulos B."/>
            <person name="Lu D."/>
            <person name="Skrede I."/>
            <person name="Drula E."/>
            <person name="Henrissat B."/>
            <person name="Morin E."/>
            <person name="Kohler A."/>
            <person name="Barry K."/>
            <person name="LaButti K."/>
            <person name="Morin E."/>
            <person name="Salamov A."/>
            <person name="Lipzen A."/>
            <person name="Mereny Z."/>
            <person name="Hegedus B."/>
            <person name="Baldrian P."/>
            <person name="Stursova M."/>
            <person name="Weitz H."/>
            <person name="Taylor A."/>
            <person name="Grigoriev I.V."/>
            <person name="Nagy L.G."/>
            <person name="Martin F."/>
            <person name="Kauserud H."/>
        </authorList>
    </citation>
    <scope>NUCLEOTIDE SEQUENCE</scope>
    <source>
        <strain evidence="2">CBHHK200</strain>
    </source>
</reference>
<evidence type="ECO:0000313" key="3">
    <source>
        <dbReference type="Proteomes" id="UP001218188"/>
    </source>
</evidence>
<evidence type="ECO:0000256" key="1">
    <source>
        <dbReference type="SAM" id="MobiDB-lite"/>
    </source>
</evidence>
<protein>
    <submittedName>
        <fullName evidence="2">Uncharacterized protein</fullName>
    </submittedName>
</protein>
<comment type="caution">
    <text evidence="2">The sequence shown here is derived from an EMBL/GenBank/DDBJ whole genome shotgun (WGS) entry which is preliminary data.</text>
</comment>
<dbReference type="EMBL" id="JARJCM010000220">
    <property type="protein sequence ID" value="KAJ7021915.1"/>
    <property type="molecule type" value="Genomic_DNA"/>
</dbReference>
<organism evidence="2 3">
    <name type="scientific">Mycena alexandri</name>
    <dbReference type="NCBI Taxonomy" id="1745969"/>
    <lineage>
        <taxon>Eukaryota</taxon>
        <taxon>Fungi</taxon>
        <taxon>Dikarya</taxon>
        <taxon>Basidiomycota</taxon>
        <taxon>Agaricomycotina</taxon>
        <taxon>Agaricomycetes</taxon>
        <taxon>Agaricomycetidae</taxon>
        <taxon>Agaricales</taxon>
        <taxon>Marasmiineae</taxon>
        <taxon>Mycenaceae</taxon>
        <taxon>Mycena</taxon>
    </lineage>
</organism>
<evidence type="ECO:0000313" key="2">
    <source>
        <dbReference type="EMBL" id="KAJ7021915.1"/>
    </source>
</evidence>